<dbReference type="EMBL" id="AYXG01000155">
    <property type="protein sequence ID" value="EWC60535.1"/>
    <property type="molecule type" value="Genomic_DNA"/>
</dbReference>
<dbReference type="GO" id="GO:0008168">
    <property type="term" value="F:methyltransferase activity"/>
    <property type="evidence" value="ECO:0007669"/>
    <property type="project" value="UniProtKB-KW"/>
</dbReference>
<feature type="domain" description="Methyltransferase" evidence="1">
    <location>
        <begin position="42"/>
        <end position="133"/>
    </location>
</feature>
<dbReference type="AlphaFoldDB" id="W7IHZ7"/>
<dbReference type="PATRIC" id="fig|909613.9.peg.4205"/>
<dbReference type="Gene3D" id="2.20.130.10">
    <property type="entry name" value="CAC2371-like domains"/>
    <property type="match status" value="1"/>
</dbReference>
<dbReference type="CDD" id="cd02440">
    <property type="entry name" value="AdoMet_MTases"/>
    <property type="match status" value="1"/>
</dbReference>
<dbReference type="Proteomes" id="UP000019277">
    <property type="component" value="Unassembled WGS sequence"/>
</dbReference>
<organism evidence="2 3">
    <name type="scientific">Actinokineospora spheciospongiae</name>
    <dbReference type="NCBI Taxonomy" id="909613"/>
    <lineage>
        <taxon>Bacteria</taxon>
        <taxon>Bacillati</taxon>
        <taxon>Actinomycetota</taxon>
        <taxon>Actinomycetes</taxon>
        <taxon>Pseudonocardiales</taxon>
        <taxon>Pseudonocardiaceae</taxon>
        <taxon>Actinokineospora</taxon>
    </lineage>
</organism>
<dbReference type="eggNOG" id="COG2263">
    <property type="taxonomic scope" value="Bacteria"/>
</dbReference>
<comment type="caution">
    <text evidence="2">The sequence shown here is derived from an EMBL/GenBank/DDBJ whole genome shotgun (WGS) entry which is preliminary data.</text>
</comment>
<keyword evidence="3" id="KW-1185">Reference proteome</keyword>
<dbReference type="EC" id="2.1.1.-" evidence="2"/>
<sequence>MSNFLTDNPAIYERQFPDPEHRAARFAHDVLARFGGARPLRILDLGCGTGRDAGHLAALGHEVVGLDSSRAMLDHATEHQPAATFVEGDLREFDLGREFDAITCLDSALLYCHTNDDLNACLDRCHRHLAPGGLLVAEMRNGAFFLAGTPGNTDLLDGTRTRTVTVDGVPHTSHTRLYLDHAEQLLRRHRVWEWPGQTEPLAQDSAWRLLFPQELRAFCDRAGFDVPALFDSPGPRTDEPWRADAPLSSGLTGDRLHLVARRRPHR</sequence>
<protein>
    <submittedName>
        <fullName evidence="2">Methyltransferase</fullName>
        <ecNumber evidence="2">2.1.1.-</ecNumber>
    </submittedName>
</protein>
<evidence type="ECO:0000259" key="1">
    <source>
        <dbReference type="Pfam" id="PF13649"/>
    </source>
</evidence>
<dbReference type="RefSeq" id="WP_035285137.1">
    <property type="nucleotide sequence ID" value="NZ_AYXG01000155.1"/>
</dbReference>
<dbReference type="InterPro" id="IPR041698">
    <property type="entry name" value="Methyltransf_25"/>
</dbReference>
<dbReference type="InterPro" id="IPR029063">
    <property type="entry name" value="SAM-dependent_MTases_sf"/>
</dbReference>
<dbReference type="Pfam" id="PF13649">
    <property type="entry name" value="Methyltransf_25"/>
    <property type="match status" value="1"/>
</dbReference>
<proteinExistence type="predicted"/>
<name>W7IHZ7_9PSEU</name>
<dbReference type="STRING" id="909613.UO65_4203"/>
<reference evidence="2 3" key="1">
    <citation type="journal article" date="2014" name="Genome Announc.">
        <title>Draft Genome Sequence of the Antitrypanosomally Active Sponge-Associated Bacterium Actinokineospora sp. Strain EG49.</title>
        <authorList>
            <person name="Harjes J."/>
            <person name="Ryu T."/>
            <person name="Abdelmohsen U.R."/>
            <person name="Moitinho-Silva L."/>
            <person name="Horn H."/>
            <person name="Ravasi T."/>
            <person name="Hentschel U."/>
        </authorList>
    </citation>
    <scope>NUCLEOTIDE SEQUENCE [LARGE SCALE GENOMIC DNA]</scope>
    <source>
        <strain evidence="2 3">EG49</strain>
    </source>
</reference>
<evidence type="ECO:0000313" key="2">
    <source>
        <dbReference type="EMBL" id="EWC60535.1"/>
    </source>
</evidence>
<dbReference type="Gene3D" id="3.40.50.150">
    <property type="entry name" value="Vaccinia Virus protein VP39"/>
    <property type="match status" value="1"/>
</dbReference>
<accession>W7IHZ7</accession>
<dbReference type="PANTHER" id="PTHR43464">
    <property type="entry name" value="METHYLTRANSFERASE"/>
    <property type="match status" value="1"/>
</dbReference>
<gene>
    <name evidence="2" type="ORF">UO65_4203</name>
</gene>
<evidence type="ECO:0000313" key="3">
    <source>
        <dbReference type="Proteomes" id="UP000019277"/>
    </source>
</evidence>
<dbReference type="GO" id="GO:0032259">
    <property type="term" value="P:methylation"/>
    <property type="evidence" value="ECO:0007669"/>
    <property type="project" value="UniProtKB-KW"/>
</dbReference>
<dbReference type="PANTHER" id="PTHR43464:SF92">
    <property type="entry name" value="SLR1071 PROTEIN"/>
    <property type="match status" value="1"/>
</dbReference>
<dbReference type="OrthoDB" id="189743at2"/>
<keyword evidence="2" id="KW-0808">Transferase</keyword>
<dbReference type="SUPFAM" id="SSF53335">
    <property type="entry name" value="S-adenosyl-L-methionine-dependent methyltransferases"/>
    <property type="match status" value="1"/>
</dbReference>
<keyword evidence="2" id="KW-0489">Methyltransferase</keyword>